<evidence type="ECO:0000313" key="3">
    <source>
        <dbReference type="Proteomes" id="UP000732380"/>
    </source>
</evidence>
<feature type="signal peptide" evidence="1">
    <location>
        <begin position="1"/>
        <end position="24"/>
    </location>
</feature>
<comment type="caution">
    <text evidence="2">The sequence shown here is derived from an EMBL/GenBank/DDBJ whole genome shotgun (WGS) entry which is preliminary data.</text>
</comment>
<dbReference type="AlphaFoldDB" id="A0A9P7Q1E3"/>
<name>A0A9P7Q1E3_9HYPO</name>
<dbReference type="Proteomes" id="UP000732380">
    <property type="component" value="Unassembled WGS sequence"/>
</dbReference>
<evidence type="ECO:0000256" key="1">
    <source>
        <dbReference type="SAM" id="SignalP"/>
    </source>
</evidence>
<gene>
    <name evidence="2" type="ORF">E4U13_000631</name>
</gene>
<proteinExistence type="predicted"/>
<reference evidence="2 3" key="1">
    <citation type="journal article" date="2020" name="bioRxiv">
        <title>Whole genome comparisons of ergot fungi reveals the divergence and evolution of species within the genus Claviceps are the result of varying mechanisms driving genome evolution and host range expansion.</title>
        <authorList>
            <person name="Wyka S.A."/>
            <person name="Mondo S.J."/>
            <person name="Liu M."/>
            <person name="Dettman J."/>
            <person name="Nalam V."/>
            <person name="Broders K.D."/>
        </authorList>
    </citation>
    <scope>NUCLEOTIDE SEQUENCE [LARGE SCALE GENOMIC DNA]</scope>
    <source>
        <strain evidence="2 3">LM576</strain>
    </source>
</reference>
<sequence>MHQVVSFFTLLGLLFLLLDAHVHSSPPLTTFPPKIFGGLLIENRPISLFQCFKDEGGGSSINTTDFTKGTRMLATYCKNYKIASRSPYVAIVGSTTAYVCSEVGPEICRGETMDVVHELLTEKCGEGAAGHVRLGMGDTNRTTYGRGRIGLPMCRGLGTGRMRKYQFNPIPVYINGSRLES</sequence>
<dbReference type="EMBL" id="SRQM01000119">
    <property type="protein sequence ID" value="KAG6117961.1"/>
    <property type="molecule type" value="Genomic_DNA"/>
</dbReference>
<accession>A0A9P7Q1E3</accession>
<keyword evidence="3" id="KW-1185">Reference proteome</keyword>
<organism evidence="2 3">
    <name type="scientific">Claviceps humidiphila</name>
    <dbReference type="NCBI Taxonomy" id="1294629"/>
    <lineage>
        <taxon>Eukaryota</taxon>
        <taxon>Fungi</taxon>
        <taxon>Dikarya</taxon>
        <taxon>Ascomycota</taxon>
        <taxon>Pezizomycotina</taxon>
        <taxon>Sordariomycetes</taxon>
        <taxon>Hypocreomycetidae</taxon>
        <taxon>Hypocreales</taxon>
        <taxon>Clavicipitaceae</taxon>
        <taxon>Claviceps</taxon>
    </lineage>
</organism>
<protein>
    <recommendedName>
        <fullName evidence="4">Ecp2 effector protein domain-containing protein</fullName>
    </recommendedName>
</protein>
<evidence type="ECO:0000313" key="2">
    <source>
        <dbReference type="EMBL" id="KAG6117961.1"/>
    </source>
</evidence>
<keyword evidence="1" id="KW-0732">Signal</keyword>
<feature type="chain" id="PRO_5040112503" description="Ecp2 effector protein domain-containing protein" evidence="1">
    <location>
        <begin position="25"/>
        <end position="181"/>
    </location>
</feature>
<evidence type="ECO:0008006" key="4">
    <source>
        <dbReference type="Google" id="ProtNLM"/>
    </source>
</evidence>